<feature type="region of interest" description="Disordered" evidence="1">
    <location>
        <begin position="361"/>
        <end position="391"/>
    </location>
</feature>
<feature type="compositionally biased region" description="Low complexity" evidence="1">
    <location>
        <begin position="268"/>
        <end position="279"/>
    </location>
</feature>
<feature type="compositionally biased region" description="Basic and acidic residues" evidence="1">
    <location>
        <begin position="591"/>
        <end position="624"/>
    </location>
</feature>
<dbReference type="EMBL" id="JAVRRJ010000003">
    <property type="protein sequence ID" value="KAK5087234.1"/>
    <property type="molecule type" value="Genomic_DNA"/>
</dbReference>
<organism evidence="2 3">
    <name type="scientific">Lithohypha guttulata</name>
    <dbReference type="NCBI Taxonomy" id="1690604"/>
    <lineage>
        <taxon>Eukaryota</taxon>
        <taxon>Fungi</taxon>
        <taxon>Dikarya</taxon>
        <taxon>Ascomycota</taxon>
        <taxon>Pezizomycotina</taxon>
        <taxon>Eurotiomycetes</taxon>
        <taxon>Chaetothyriomycetidae</taxon>
        <taxon>Chaetothyriales</taxon>
        <taxon>Trichomeriaceae</taxon>
        <taxon>Lithohypha</taxon>
    </lineage>
</organism>
<feature type="compositionally biased region" description="Basic and acidic residues" evidence="1">
    <location>
        <begin position="1117"/>
        <end position="1127"/>
    </location>
</feature>
<evidence type="ECO:0000313" key="3">
    <source>
        <dbReference type="Proteomes" id="UP001309876"/>
    </source>
</evidence>
<feature type="region of interest" description="Disordered" evidence="1">
    <location>
        <begin position="950"/>
        <end position="1052"/>
    </location>
</feature>
<comment type="caution">
    <text evidence="2">The sequence shown here is derived from an EMBL/GenBank/DDBJ whole genome shotgun (WGS) entry which is preliminary data.</text>
</comment>
<evidence type="ECO:0000256" key="1">
    <source>
        <dbReference type="SAM" id="MobiDB-lite"/>
    </source>
</evidence>
<dbReference type="AlphaFoldDB" id="A0AAN7T2R5"/>
<feature type="region of interest" description="Disordered" evidence="1">
    <location>
        <begin position="587"/>
        <end position="630"/>
    </location>
</feature>
<feature type="compositionally biased region" description="Polar residues" evidence="1">
    <location>
        <begin position="970"/>
        <end position="989"/>
    </location>
</feature>
<feature type="region of interest" description="Disordered" evidence="1">
    <location>
        <begin position="1117"/>
        <end position="1137"/>
    </location>
</feature>
<feature type="region of interest" description="Disordered" evidence="1">
    <location>
        <begin position="174"/>
        <end position="229"/>
    </location>
</feature>
<accession>A0AAN7T2R5</accession>
<evidence type="ECO:0000313" key="2">
    <source>
        <dbReference type="EMBL" id="KAK5087234.1"/>
    </source>
</evidence>
<feature type="compositionally biased region" description="Low complexity" evidence="1">
    <location>
        <begin position="218"/>
        <end position="229"/>
    </location>
</feature>
<feature type="compositionally biased region" description="Polar residues" evidence="1">
    <location>
        <begin position="1015"/>
        <end position="1032"/>
    </location>
</feature>
<feature type="region of interest" description="Disordered" evidence="1">
    <location>
        <begin position="268"/>
        <end position="333"/>
    </location>
</feature>
<keyword evidence="3" id="KW-1185">Reference proteome</keyword>
<protein>
    <submittedName>
        <fullName evidence="2">Uncharacterized protein</fullName>
    </submittedName>
</protein>
<feature type="region of interest" description="Disordered" evidence="1">
    <location>
        <begin position="791"/>
        <end position="811"/>
    </location>
</feature>
<gene>
    <name evidence="2" type="ORF">LTR05_004405</name>
</gene>
<dbReference type="Proteomes" id="UP001309876">
    <property type="component" value="Unassembled WGS sequence"/>
</dbReference>
<feature type="compositionally biased region" description="Low complexity" evidence="1">
    <location>
        <begin position="796"/>
        <end position="806"/>
    </location>
</feature>
<sequence length="1137" mass="126626">MAVMRTTQSAATLHRNLVAGRLHRNRGTIHVRNLWWWGRRDRSSQSYVDDMEERLRRHHALMMHRYTKAVRRRALWERDGSPRYYGWGHLRCRMRGMSSTEPLRAKVEEPKSKDTTPPDAWQEYHKNFESFKKAVDQAIERDPYGTLFGRRWRGPDTGNNSAWTAWSRIFDPSQIKEEPKVESQTQSPNRAPESATVRSAPIKEHSTATGTQPSVEHSSSSSKTTTTIRSSRSIVFQNSSSATTEYIYDPISGRKVPPSISATIPMQSTTSTFETQTSTPHKSTTSRNEPIEPKQTIAISTPKTSASTIQVTSLPKSNHTSEQKPLQSEKRKVEPKGFLETMFGEHGVDIPVKTYKPHKVYGYTGDPKSSSKAEDSSGRGIKGSPENSRKHEYEQLRLRTLGNNIDATNFSCEPWNAKNEDNLPVYDAAKSLQVEEPVTKKARTAPAPDEDVPLFSGTTYETKKDEIAARTGDWLAKEGFRTRQGMTIPSLRTEQSPNTGTALPAERMQPALDRAQRTTSTEIPVKKFGTRLQPAVDRVTTRSRLASTSENNVMLAQSPKEAEVQKLEKHEDIDLLRASDIRAASKVARMTKQDMEEKKRQDRKDFEKDYEARGRTDHSIDVSDKSPSQSVYASNMNNVWNHIKQHPNGIVAKTMQNLGLTASDKKIAQPAVIPAVSQKETSLVPNVSTATIQATSTSDKQLQRLGAEIKSIYEQHNGKIDDRALSLAEARPAKRASFAEPTVKAGVVRDLDMERHTQTFEPKLADIVDKAKAVKRALQVVEVETDLVRKSRTDAAAEQPPARAEPAMPPTHEQARPAAALAEDAEVDETFEAPMIVLRREGSKVQLEPYHDTFVTEKLKIHNFTKFLASLPNPGSLLEHFPKLDKMGYELTHGDESDLFFKKRGLIEIAKPDRASMRKNLGRKIAAEEAAAQPNSPPTVSRSAANVLDEIPSSIPSPGPAPSTAPTAGVSQQPATPSQPSVQPTSASIPQPEAQAESTSQQPRKKSRSPRVSRQEQVFSGQQRLKPQTTSLPDPEHFQKQNPITSSANSYQYQQDSEPRLSWFARFRRFVKRTILTGLAFGAGAYGIGVIAEALHVKAQIAQGDTGGPMKRLVMDSEARKQGERQRAGIFSTESSR</sequence>
<feature type="compositionally biased region" description="Polar residues" evidence="1">
    <location>
        <begin position="207"/>
        <end position="217"/>
    </location>
</feature>
<proteinExistence type="predicted"/>
<feature type="compositionally biased region" description="Polar residues" evidence="1">
    <location>
        <begin position="1040"/>
        <end position="1052"/>
    </location>
</feature>
<name>A0AAN7T2R5_9EURO</name>
<reference evidence="2 3" key="1">
    <citation type="submission" date="2023-08" db="EMBL/GenBank/DDBJ databases">
        <title>Black Yeasts Isolated from many extreme environments.</title>
        <authorList>
            <person name="Coleine C."/>
            <person name="Stajich J.E."/>
            <person name="Selbmann L."/>
        </authorList>
    </citation>
    <scope>NUCLEOTIDE SEQUENCE [LARGE SCALE GENOMIC DNA]</scope>
    <source>
        <strain evidence="2 3">CCFEE 5910</strain>
    </source>
</reference>
<feature type="compositionally biased region" description="Basic and acidic residues" evidence="1">
    <location>
        <begin position="319"/>
        <end position="333"/>
    </location>
</feature>
<feature type="compositionally biased region" description="Polar residues" evidence="1">
    <location>
        <begin position="297"/>
        <end position="318"/>
    </location>
</feature>